<keyword evidence="6 8" id="KW-0594">Phospholipid biosynthesis</keyword>
<feature type="binding site" evidence="8">
    <location>
        <position position="32"/>
    </location>
    <ligand>
        <name>NADPH</name>
        <dbReference type="ChEBI" id="CHEBI:57783"/>
    </ligand>
</feature>
<feature type="binding site" evidence="8">
    <location>
        <position position="278"/>
    </location>
    <ligand>
        <name>NADPH</name>
        <dbReference type="ChEBI" id="CHEBI:57783"/>
    </ligand>
</feature>
<dbReference type="InterPro" id="IPR013328">
    <property type="entry name" value="6PGD_dom2"/>
</dbReference>
<sequence>MSRVAVIGAGSWGTAMTGLVAPAVNEVVLWARTPEAVAALNRDHRNPNHLPDYTLAANVSATSDLSLAVCDADAAILATPSAYLRETCRSLAPHLAEDARVLVLSKGMERGSHLLMHEVAAQELGNPTRVAALSGPNHAEEICRGMVSAAVVASENAETAAFFQGILAGPTFRAYVSDDVRGVECCGAVKNVIAIACGIASGMGMGDNTLAVLMTRGIAEIGRVVAALGGDPMTCMGLAGMGDLVVTCTSEHSRNRSFGRALVAGETLESYQARTHMVVEGVPASASVLELAQERGIEVPITAGVHAVLFEGRPIGDAMEGLLTRAPRTEFYGMEEREIASKEKQC</sequence>
<keyword evidence="7 8" id="KW-1208">Phospholipid metabolism</keyword>
<dbReference type="InterPro" id="IPR006168">
    <property type="entry name" value="G3P_DH_NAD-dep"/>
</dbReference>
<dbReference type="InterPro" id="IPR011128">
    <property type="entry name" value="G3P_DH_NAD-dep_N"/>
</dbReference>
<evidence type="ECO:0000259" key="11">
    <source>
        <dbReference type="Pfam" id="PF01210"/>
    </source>
</evidence>
<evidence type="ECO:0000256" key="7">
    <source>
        <dbReference type="ARBA" id="ARBA00023264"/>
    </source>
</evidence>
<keyword evidence="5 8" id="KW-0443">Lipid metabolism</keyword>
<dbReference type="HAMAP" id="MF_00394">
    <property type="entry name" value="NAD_Glyc3P_dehydrog"/>
    <property type="match status" value="1"/>
</dbReference>
<feature type="binding site" evidence="8">
    <location>
        <position position="135"/>
    </location>
    <ligand>
        <name>sn-glycerol 3-phosphate</name>
        <dbReference type="ChEBI" id="CHEBI:57597"/>
    </ligand>
</feature>
<feature type="binding site" evidence="8">
    <location>
        <position position="106"/>
    </location>
    <ligand>
        <name>sn-glycerol 3-phosphate</name>
        <dbReference type="ChEBI" id="CHEBI:57597"/>
    </ligand>
</feature>
<feature type="binding site" evidence="8">
    <location>
        <position position="106"/>
    </location>
    <ligand>
        <name>NADPH</name>
        <dbReference type="ChEBI" id="CHEBI:57783"/>
    </ligand>
</feature>
<evidence type="ECO:0000256" key="9">
    <source>
        <dbReference type="RuleBase" id="RU000437"/>
    </source>
</evidence>
<evidence type="ECO:0000256" key="5">
    <source>
        <dbReference type="ARBA" id="ARBA00023098"/>
    </source>
</evidence>
<evidence type="ECO:0000256" key="3">
    <source>
        <dbReference type="ARBA" id="ARBA00023002"/>
    </source>
</evidence>
<feature type="binding site" evidence="8">
    <location>
        <position position="190"/>
    </location>
    <ligand>
        <name>sn-glycerol 3-phosphate</name>
        <dbReference type="ChEBI" id="CHEBI:57597"/>
    </ligand>
</feature>
<feature type="domain" description="Glycerol-3-phosphate dehydrogenase NAD-dependent N-terminal" evidence="11">
    <location>
        <begin position="4"/>
        <end position="159"/>
    </location>
</feature>
<evidence type="ECO:0000256" key="4">
    <source>
        <dbReference type="ARBA" id="ARBA00023027"/>
    </source>
</evidence>
<feature type="binding site" evidence="8">
    <location>
        <position position="11"/>
    </location>
    <ligand>
        <name>NADPH</name>
        <dbReference type="ChEBI" id="CHEBI:57783"/>
    </ligand>
</feature>
<evidence type="ECO:0000259" key="12">
    <source>
        <dbReference type="Pfam" id="PF07479"/>
    </source>
</evidence>
<evidence type="ECO:0000313" key="14">
    <source>
        <dbReference type="Proteomes" id="UP001204320"/>
    </source>
</evidence>
<keyword evidence="8" id="KW-0547">Nucleotide-binding</keyword>
<evidence type="ECO:0000256" key="8">
    <source>
        <dbReference type="HAMAP-Rule" id="MF_00394"/>
    </source>
</evidence>
<dbReference type="SUPFAM" id="SSF48179">
    <property type="entry name" value="6-phosphogluconate dehydrogenase C-terminal domain-like"/>
    <property type="match status" value="1"/>
</dbReference>
<feature type="binding site" evidence="8">
    <location>
        <position position="139"/>
    </location>
    <ligand>
        <name>NADPH</name>
        <dbReference type="ChEBI" id="CHEBI:57783"/>
    </ligand>
</feature>
<keyword evidence="8" id="KW-0963">Cytoplasm</keyword>
<dbReference type="Proteomes" id="UP001204320">
    <property type="component" value="Unassembled WGS sequence"/>
</dbReference>
<dbReference type="EC" id="1.1.1.94" evidence="8"/>
<dbReference type="InterPro" id="IPR008927">
    <property type="entry name" value="6-PGluconate_DH-like_C_sf"/>
</dbReference>
<feature type="binding site" evidence="8">
    <location>
        <position position="254"/>
    </location>
    <ligand>
        <name>sn-glycerol 3-phosphate</name>
        <dbReference type="ChEBI" id="CHEBI:57597"/>
    </ligand>
</feature>
<comment type="catalytic activity">
    <reaction evidence="8">
        <text>sn-glycerol 3-phosphate + NAD(+) = dihydroxyacetone phosphate + NADH + H(+)</text>
        <dbReference type="Rhea" id="RHEA:11092"/>
        <dbReference type="ChEBI" id="CHEBI:15378"/>
        <dbReference type="ChEBI" id="CHEBI:57540"/>
        <dbReference type="ChEBI" id="CHEBI:57597"/>
        <dbReference type="ChEBI" id="CHEBI:57642"/>
        <dbReference type="ChEBI" id="CHEBI:57945"/>
        <dbReference type="EC" id="1.1.1.94"/>
    </reaction>
</comment>
<feature type="binding site" evidence="8">
    <location>
        <position position="255"/>
    </location>
    <ligand>
        <name>sn-glycerol 3-phosphate</name>
        <dbReference type="ChEBI" id="CHEBI:57597"/>
    </ligand>
</feature>
<keyword evidence="4 8" id="KW-0520">NAD</keyword>
<feature type="active site" description="Proton acceptor" evidence="8">
    <location>
        <position position="190"/>
    </location>
</feature>
<keyword evidence="2 8" id="KW-0444">Lipid biosynthesis</keyword>
<feature type="binding site" evidence="8">
    <location>
        <position position="254"/>
    </location>
    <ligand>
        <name>NADPH</name>
        <dbReference type="ChEBI" id="CHEBI:57783"/>
    </ligand>
</feature>
<dbReference type="Gene3D" id="3.40.50.720">
    <property type="entry name" value="NAD(P)-binding Rossmann-like Domain"/>
    <property type="match status" value="1"/>
</dbReference>
<organism evidence="13 14">
    <name type="scientific">Tractidigestivibacter montrealensis</name>
    <dbReference type="NCBI Taxonomy" id="2972466"/>
    <lineage>
        <taxon>Bacteria</taxon>
        <taxon>Bacillati</taxon>
        <taxon>Actinomycetota</taxon>
        <taxon>Coriobacteriia</taxon>
        <taxon>Coriobacteriales</taxon>
        <taxon>Atopobiaceae</taxon>
        <taxon>Tractidigestivibacter</taxon>
    </lineage>
</organism>
<protein>
    <recommendedName>
        <fullName evidence="8">Glycerol-3-phosphate dehydrogenase [NAD(P)+]</fullName>
        <ecNumber evidence="8">1.1.1.94</ecNumber>
    </recommendedName>
    <alternativeName>
        <fullName evidence="8">NAD(P)(+)-dependent glycerol-3-phosphate dehydrogenase</fullName>
    </alternativeName>
    <alternativeName>
        <fullName evidence="8">NAD(P)H-dependent dihydroxyacetone-phosphate reductase</fullName>
    </alternativeName>
</protein>
<dbReference type="NCBIfam" id="NF000942">
    <property type="entry name" value="PRK00094.1-4"/>
    <property type="match status" value="1"/>
</dbReference>
<evidence type="ECO:0000256" key="2">
    <source>
        <dbReference type="ARBA" id="ARBA00022516"/>
    </source>
</evidence>
<reference evidence="13 14" key="1">
    <citation type="submission" date="2022-08" db="EMBL/GenBank/DDBJ databases">
        <title>Tractidigestivibacter montrealensis type strain KD21.</title>
        <authorList>
            <person name="Diop K."/>
            <person name="Richard C."/>
            <person name="Routy B."/>
        </authorList>
    </citation>
    <scope>NUCLEOTIDE SEQUENCE [LARGE SCALE GENOMIC DNA]</scope>
    <source>
        <strain evidence="13 14">KD21</strain>
    </source>
</reference>
<comment type="caution">
    <text evidence="8">Lacks conserved residue(s) required for the propagation of feature annotation.</text>
</comment>
<feature type="binding site" evidence="8">
    <location>
        <position position="243"/>
    </location>
    <ligand>
        <name>sn-glycerol 3-phosphate</name>
        <dbReference type="ChEBI" id="CHEBI:57597"/>
    </ligand>
</feature>
<dbReference type="PANTHER" id="PTHR11728">
    <property type="entry name" value="GLYCEROL-3-PHOSPHATE DEHYDROGENASE"/>
    <property type="match status" value="1"/>
</dbReference>
<keyword evidence="14" id="KW-1185">Reference proteome</keyword>
<dbReference type="PRINTS" id="PR00077">
    <property type="entry name" value="GPDHDRGNASE"/>
</dbReference>
<dbReference type="NCBIfam" id="NF000940">
    <property type="entry name" value="PRK00094.1-2"/>
    <property type="match status" value="1"/>
</dbReference>
<accession>A0ABT1Z9S7</accession>
<dbReference type="Pfam" id="PF07479">
    <property type="entry name" value="NAD_Gly3P_dh_C"/>
    <property type="match status" value="1"/>
</dbReference>
<proteinExistence type="inferred from homology"/>
<evidence type="ECO:0000256" key="6">
    <source>
        <dbReference type="ARBA" id="ARBA00023209"/>
    </source>
</evidence>
<dbReference type="EMBL" id="JANSKA010000005">
    <property type="protein sequence ID" value="MCR9036941.1"/>
    <property type="molecule type" value="Genomic_DNA"/>
</dbReference>
<comment type="subcellular location">
    <subcellularLocation>
        <location evidence="8">Cytoplasm</location>
    </subcellularLocation>
</comment>
<evidence type="ECO:0000313" key="13">
    <source>
        <dbReference type="EMBL" id="MCR9036941.1"/>
    </source>
</evidence>
<gene>
    <name evidence="8" type="primary">gpsA</name>
    <name evidence="13" type="ORF">NVS32_08295</name>
</gene>
<dbReference type="InterPro" id="IPR006109">
    <property type="entry name" value="G3P_DH_NAD-dep_C"/>
</dbReference>
<dbReference type="PROSITE" id="PS00957">
    <property type="entry name" value="NAD_G3PDH"/>
    <property type="match status" value="1"/>
</dbReference>
<feature type="binding site" evidence="8">
    <location>
        <position position="280"/>
    </location>
    <ligand>
        <name>NADPH</name>
        <dbReference type="ChEBI" id="CHEBI:57783"/>
    </ligand>
</feature>
<dbReference type="Gene3D" id="1.10.1040.10">
    <property type="entry name" value="N-(1-d-carboxylethyl)-l-norvaline Dehydrogenase, domain 2"/>
    <property type="match status" value="1"/>
</dbReference>
<comment type="catalytic activity">
    <reaction evidence="8 10">
        <text>sn-glycerol 3-phosphate + NADP(+) = dihydroxyacetone phosphate + NADPH + H(+)</text>
        <dbReference type="Rhea" id="RHEA:11096"/>
        <dbReference type="ChEBI" id="CHEBI:15378"/>
        <dbReference type="ChEBI" id="CHEBI:57597"/>
        <dbReference type="ChEBI" id="CHEBI:57642"/>
        <dbReference type="ChEBI" id="CHEBI:57783"/>
        <dbReference type="ChEBI" id="CHEBI:58349"/>
        <dbReference type="EC" id="1.1.1.94"/>
    </reaction>
</comment>
<evidence type="ECO:0000256" key="10">
    <source>
        <dbReference type="RuleBase" id="RU000439"/>
    </source>
</evidence>
<comment type="similarity">
    <text evidence="1 8 9">Belongs to the NAD-dependent glycerol-3-phosphate dehydrogenase family.</text>
</comment>
<comment type="caution">
    <text evidence="13">The sequence shown here is derived from an EMBL/GenBank/DDBJ whole genome shotgun (WGS) entry which is preliminary data.</text>
</comment>
<feature type="binding site" evidence="8">
    <location>
        <position position="12"/>
    </location>
    <ligand>
        <name>NADPH</name>
        <dbReference type="ChEBI" id="CHEBI:57783"/>
    </ligand>
</feature>
<dbReference type="RefSeq" id="WP_258499392.1">
    <property type="nucleotide sequence ID" value="NZ_JANSKA010000005.1"/>
</dbReference>
<dbReference type="Pfam" id="PF01210">
    <property type="entry name" value="NAD_Gly3P_dh_N"/>
    <property type="match status" value="1"/>
</dbReference>
<dbReference type="PIRSF" id="PIRSF000114">
    <property type="entry name" value="Glycerol-3-P_dh"/>
    <property type="match status" value="1"/>
</dbReference>
<comment type="pathway">
    <text evidence="8">Membrane lipid metabolism; glycerophospholipid metabolism.</text>
</comment>
<dbReference type="SUPFAM" id="SSF51735">
    <property type="entry name" value="NAD(P)-binding Rossmann-fold domains"/>
    <property type="match status" value="1"/>
</dbReference>
<feature type="domain" description="Glycerol-3-phosphate dehydrogenase NAD-dependent C-terminal" evidence="12">
    <location>
        <begin position="179"/>
        <end position="319"/>
    </location>
</feature>
<keyword evidence="8" id="KW-0521">NADP</keyword>
<comment type="function">
    <text evidence="8">Catalyzes the reduction of the glycolytic intermediate dihydroxyacetone phosphate (DHAP) to sn-glycerol 3-phosphate (G3P), the key precursor for phospholipid synthesis.</text>
</comment>
<dbReference type="InterPro" id="IPR036291">
    <property type="entry name" value="NAD(P)-bd_dom_sf"/>
</dbReference>
<dbReference type="PANTHER" id="PTHR11728:SF1">
    <property type="entry name" value="GLYCEROL-3-PHOSPHATE DEHYDROGENASE [NAD(+)] 2, CHLOROPLASTIC"/>
    <property type="match status" value="1"/>
</dbReference>
<keyword evidence="3 8" id="KW-0560">Oxidoreductase</keyword>
<feature type="binding site" evidence="8">
    <location>
        <position position="253"/>
    </location>
    <ligand>
        <name>sn-glycerol 3-phosphate</name>
        <dbReference type="ChEBI" id="CHEBI:57597"/>
    </ligand>
</feature>
<evidence type="ECO:0000256" key="1">
    <source>
        <dbReference type="ARBA" id="ARBA00011009"/>
    </source>
</evidence>
<name>A0ABT1Z9S7_9ACTN</name>